<dbReference type="PANTHER" id="PTHR43334:SF1">
    <property type="entry name" value="3-HYDROXYPROPIONATE--COA LIGASE [ADP-FORMING]"/>
    <property type="match status" value="1"/>
</dbReference>
<organism evidence="6 7">
    <name type="scientific">Kribbella hippodromi</name>
    <dbReference type="NCBI Taxonomy" id="434347"/>
    <lineage>
        <taxon>Bacteria</taxon>
        <taxon>Bacillati</taxon>
        <taxon>Actinomycetota</taxon>
        <taxon>Actinomycetes</taxon>
        <taxon>Propionibacteriales</taxon>
        <taxon>Kribbellaceae</taxon>
        <taxon>Kribbella</taxon>
    </lineage>
</organism>
<dbReference type="RefSeq" id="WP_344238407.1">
    <property type="nucleotide sequence ID" value="NZ_BAAAPH010000022.1"/>
</dbReference>
<dbReference type="SMART" id="SM00881">
    <property type="entry name" value="CoA_binding"/>
    <property type="match status" value="1"/>
</dbReference>
<dbReference type="InterPro" id="IPR032875">
    <property type="entry name" value="Succ_CoA_lig_flav_dom"/>
</dbReference>
<proteinExistence type="predicted"/>
<dbReference type="Gene3D" id="3.40.50.720">
    <property type="entry name" value="NAD(P)-binding Rossmann-like Domain"/>
    <property type="match status" value="1"/>
</dbReference>
<dbReference type="Gene3D" id="3.40.50.261">
    <property type="entry name" value="Succinyl-CoA synthetase domains"/>
    <property type="match status" value="2"/>
</dbReference>
<dbReference type="PANTHER" id="PTHR43334">
    <property type="entry name" value="ACETATE--COA LIGASE [ADP-FORMING]"/>
    <property type="match status" value="1"/>
</dbReference>
<dbReference type="InterPro" id="IPR013815">
    <property type="entry name" value="ATP_grasp_subdomain_1"/>
</dbReference>
<dbReference type="InterPro" id="IPR003781">
    <property type="entry name" value="CoA-bd"/>
</dbReference>
<evidence type="ECO:0000259" key="5">
    <source>
        <dbReference type="PROSITE" id="PS50975"/>
    </source>
</evidence>
<dbReference type="PROSITE" id="PS50975">
    <property type="entry name" value="ATP_GRASP"/>
    <property type="match status" value="1"/>
</dbReference>
<dbReference type="InterPro" id="IPR043938">
    <property type="entry name" value="Ligase_CoA_dom"/>
</dbReference>
<dbReference type="Pfam" id="PF13549">
    <property type="entry name" value="ATP-grasp_5"/>
    <property type="match status" value="1"/>
</dbReference>
<dbReference type="Proteomes" id="UP001501705">
    <property type="component" value="Unassembled WGS sequence"/>
</dbReference>
<dbReference type="EMBL" id="BAAAPH010000022">
    <property type="protein sequence ID" value="GAA1593898.1"/>
    <property type="molecule type" value="Genomic_DNA"/>
</dbReference>
<reference evidence="7" key="1">
    <citation type="journal article" date="2019" name="Int. J. Syst. Evol. Microbiol.">
        <title>The Global Catalogue of Microorganisms (GCM) 10K type strain sequencing project: providing services to taxonomists for standard genome sequencing and annotation.</title>
        <authorList>
            <consortium name="The Broad Institute Genomics Platform"/>
            <consortium name="The Broad Institute Genome Sequencing Center for Infectious Disease"/>
            <person name="Wu L."/>
            <person name="Ma J."/>
        </authorList>
    </citation>
    <scope>NUCLEOTIDE SEQUENCE [LARGE SCALE GENOMIC DNA]</scope>
    <source>
        <strain evidence="7">JCM 15572</strain>
    </source>
</reference>
<dbReference type="InterPro" id="IPR016102">
    <property type="entry name" value="Succinyl-CoA_synth-like"/>
</dbReference>
<dbReference type="GO" id="GO:0016874">
    <property type="term" value="F:ligase activity"/>
    <property type="evidence" value="ECO:0007669"/>
    <property type="project" value="UniProtKB-KW"/>
</dbReference>
<keyword evidence="1 6" id="KW-0436">Ligase</keyword>
<dbReference type="InterPro" id="IPR011761">
    <property type="entry name" value="ATP-grasp"/>
</dbReference>
<evidence type="ECO:0000313" key="6">
    <source>
        <dbReference type="EMBL" id="GAA1593898.1"/>
    </source>
</evidence>
<dbReference type="Pfam" id="PF19045">
    <property type="entry name" value="Ligase_CoA_2"/>
    <property type="match status" value="1"/>
</dbReference>
<gene>
    <name evidence="6" type="ORF">GCM10009804_58000</name>
</gene>
<feature type="domain" description="ATP-grasp" evidence="5">
    <location>
        <begin position="491"/>
        <end position="707"/>
    </location>
</feature>
<dbReference type="SUPFAM" id="SSF56059">
    <property type="entry name" value="Glutathione synthetase ATP-binding domain-like"/>
    <property type="match status" value="1"/>
</dbReference>
<dbReference type="Gene3D" id="3.30.1490.20">
    <property type="entry name" value="ATP-grasp fold, A domain"/>
    <property type="match status" value="1"/>
</dbReference>
<dbReference type="SUPFAM" id="SSF52210">
    <property type="entry name" value="Succinyl-CoA synthetase domains"/>
    <property type="match status" value="2"/>
</dbReference>
<evidence type="ECO:0000313" key="7">
    <source>
        <dbReference type="Proteomes" id="UP001501705"/>
    </source>
</evidence>
<keyword evidence="3 4" id="KW-0067">ATP-binding</keyword>
<comment type="caution">
    <text evidence="6">The sequence shown here is derived from an EMBL/GenBank/DDBJ whole genome shotgun (WGS) entry which is preliminary data.</text>
</comment>
<protein>
    <submittedName>
        <fullName evidence="6">Acetate--CoA ligase family protein</fullName>
    </submittedName>
</protein>
<evidence type="ECO:0000256" key="1">
    <source>
        <dbReference type="ARBA" id="ARBA00022598"/>
    </source>
</evidence>
<name>A0ABP4PX76_9ACTN</name>
<keyword evidence="2 4" id="KW-0547">Nucleotide-binding</keyword>
<dbReference type="Pfam" id="PF13380">
    <property type="entry name" value="CoA_binding_2"/>
    <property type="match status" value="1"/>
</dbReference>
<evidence type="ECO:0000256" key="2">
    <source>
        <dbReference type="ARBA" id="ARBA00022741"/>
    </source>
</evidence>
<dbReference type="InterPro" id="IPR051538">
    <property type="entry name" value="Acyl-CoA_Synth/Transferase"/>
</dbReference>
<accession>A0ABP4PX76</accession>
<evidence type="ECO:0000256" key="4">
    <source>
        <dbReference type="PROSITE-ProRule" id="PRU00409"/>
    </source>
</evidence>
<dbReference type="SUPFAM" id="SSF51735">
    <property type="entry name" value="NAD(P)-binding Rossmann-fold domains"/>
    <property type="match status" value="1"/>
</dbReference>
<keyword evidence="7" id="KW-1185">Reference proteome</keyword>
<evidence type="ECO:0000256" key="3">
    <source>
        <dbReference type="ARBA" id="ARBA00022840"/>
    </source>
</evidence>
<dbReference type="Pfam" id="PF13607">
    <property type="entry name" value="Succ_CoA_lig"/>
    <property type="match status" value="1"/>
</dbReference>
<dbReference type="Gene3D" id="3.30.470.20">
    <property type="entry name" value="ATP-grasp fold, B domain"/>
    <property type="match status" value="1"/>
</dbReference>
<sequence length="708" mass="74344">MSEPQHSLDRLLSPRSIAVVGASDKPGRIGTMVYQNVIRAFGGRVYPVNPRGGILIDRPAMTSIDDLPDGVDMAIVMVPASQVAGTIEQCGAKGIGAVTLLSSGFAEIGADGAAMQASLREVIDRTGVRVVGPNCIGFMNLHAGVMANFALPHTTPLPEPGPVALVSQSGGFGSYITTKSLLTGVKLGWFVSTGNEVDVNLAEVLAHLVEHDEVKVLMVFSETLRDPDVFIGAARRAAELDKPIVLLKAGRSEEAARAAMSHTASIVGSAAVLDAVCRQYGVIVVDTMEEMLDLGLIFQDGRRASGSRIGIMTTSGGAGVLLADCAAAEGLTVPPIPDRERAAIEAMMPQPFYGSIANPIDTTAQLGAAHPGAYQMVLDALLDVDELDLFTTVTWAQPGPSNDAILSSYQATTKPLAVLSTGYLPEFHAAGVPTYLDPRRAVHALNAVARYSLRPALDRPADPGAGTDPAEVRHLLARADGQRLLLESDSKELLARYGAQVTRERTVGNADEAVEAARELGTAVALKAMSYQLPHKSDVGALRLNLRTAAEVREAYDAMLLEVAELAPHAKVESVLVQEMVPARLELTCGLQRDPVFGPVVAVGLGGTTIEIMAVAELLHVPFSHATAVRTIRGLLGGRLVSAARGLDDLEVDQLASLMVAIGRLATELPGVAEIDVNPVRVSAGRVVAADALVVLDPADSVQPVEAR</sequence>
<dbReference type="InterPro" id="IPR036291">
    <property type="entry name" value="NAD(P)-bd_dom_sf"/>
</dbReference>